<keyword evidence="1" id="KW-0812">Transmembrane</keyword>
<dbReference type="AlphaFoldDB" id="A0ABD5NQI5"/>
<feature type="transmembrane region" description="Helical" evidence="1">
    <location>
        <begin position="134"/>
        <end position="157"/>
    </location>
</feature>
<feature type="transmembrane region" description="Helical" evidence="1">
    <location>
        <begin position="169"/>
        <end position="192"/>
    </location>
</feature>
<dbReference type="RefSeq" id="WP_256533642.1">
    <property type="nucleotide sequence ID" value="NZ_CP101824.1"/>
</dbReference>
<evidence type="ECO:0000256" key="1">
    <source>
        <dbReference type="SAM" id="Phobius"/>
    </source>
</evidence>
<reference evidence="2 3" key="1">
    <citation type="journal article" date="2019" name="Int. J. Syst. Evol. Microbiol.">
        <title>The Global Catalogue of Microorganisms (GCM) 10K type strain sequencing project: providing services to taxonomists for standard genome sequencing and annotation.</title>
        <authorList>
            <consortium name="The Broad Institute Genomics Platform"/>
            <consortium name="The Broad Institute Genome Sequencing Center for Infectious Disease"/>
            <person name="Wu L."/>
            <person name="Ma J."/>
        </authorList>
    </citation>
    <scope>NUCLEOTIDE SEQUENCE [LARGE SCALE GENOMIC DNA]</scope>
    <source>
        <strain evidence="2 3">IBRC-M 10256</strain>
    </source>
</reference>
<dbReference type="EMBL" id="JBHSAQ010000010">
    <property type="protein sequence ID" value="MFC3958960.1"/>
    <property type="molecule type" value="Genomic_DNA"/>
</dbReference>
<dbReference type="Proteomes" id="UP001595846">
    <property type="component" value="Unassembled WGS sequence"/>
</dbReference>
<gene>
    <name evidence="2" type="ORF">ACFOUR_11360</name>
</gene>
<evidence type="ECO:0008006" key="4">
    <source>
        <dbReference type="Google" id="ProtNLM"/>
    </source>
</evidence>
<organism evidence="2 3">
    <name type="scientific">Halovivax cerinus</name>
    <dbReference type="NCBI Taxonomy" id="1487865"/>
    <lineage>
        <taxon>Archaea</taxon>
        <taxon>Methanobacteriati</taxon>
        <taxon>Methanobacteriota</taxon>
        <taxon>Stenosarchaea group</taxon>
        <taxon>Halobacteria</taxon>
        <taxon>Halobacteriales</taxon>
        <taxon>Natrialbaceae</taxon>
        <taxon>Halovivax</taxon>
    </lineage>
</organism>
<accession>A0ABD5NQI5</accession>
<sequence>MIGGPGARRAGGSVERERLERALREWEYGTSPTAAASLATYLADRFPDATVDRPTGGADADVVIDDVAILFAKSFGRRFRTAFHVLRERYGGVFCYSISAHTDDPTEWRAFVRRYGADDVRFVRRTLPEPSEPGLAGPAAVAAVPLVMAAITIVLAASTGLLSAGATPIAGKAGLVLAVVGLGALATSLGLFEILRRRQGPLQAA</sequence>
<evidence type="ECO:0000313" key="2">
    <source>
        <dbReference type="EMBL" id="MFC3958960.1"/>
    </source>
</evidence>
<protein>
    <recommendedName>
        <fullName evidence="4">Restriction endonuclease type IV Mrr domain-containing protein</fullName>
    </recommendedName>
</protein>
<dbReference type="GeneID" id="73902773"/>
<comment type="caution">
    <text evidence="2">The sequence shown here is derived from an EMBL/GenBank/DDBJ whole genome shotgun (WGS) entry which is preliminary data.</text>
</comment>
<keyword evidence="1" id="KW-1133">Transmembrane helix</keyword>
<name>A0ABD5NQI5_9EURY</name>
<proteinExistence type="predicted"/>
<keyword evidence="1" id="KW-0472">Membrane</keyword>
<evidence type="ECO:0000313" key="3">
    <source>
        <dbReference type="Proteomes" id="UP001595846"/>
    </source>
</evidence>
<keyword evidence="3" id="KW-1185">Reference proteome</keyword>